<comment type="caution">
    <text evidence="2">The sequence shown here is derived from an EMBL/GenBank/DDBJ whole genome shotgun (WGS) entry which is preliminary data.</text>
</comment>
<proteinExistence type="predicted"/>
<evidence type="ECO:0000313" key="3">
    <source>
        <dbReference type="Proteomes" id="UP000178121"/>
    </source>
</evidence>
<evidence type="ECO:0000313" key="2">
    <source>
        <dbReference type="EMBL" id="OHA20486.1"/>
    </source>
</evidence>
<protein>
    <recommendedName>
        <fullName evidence="4">HTH deoR-type domain-containing protein</fullName>
    </recommendedName>
</protein>
<feature type="compositionally biased region" description="Polar residues" evidence="1">
    <location>
        <begin position="227"/>
        <end position="240"/>
    </location>
</feature>
<organism evidence="2 3">
    <name type="scientific">Candidatus Taylorbacteria bacterium RIFCSPHIGHO2_01_FULL_51_15</name>
    <dbReference type="NCBI Taxonomy" id="1802304"/>
    <lineage>
        <taxon>Bacteria</taxon>
        <taxon>Candidatus Tayloriibacteriota</taxon>
    </lineage>
</organism>
<dbReference type="Gene3D" id="1.10.10.10">
    <property type="entry name" value="Winged helix-like DNA-binding domain superfamily/Winged helix DNA-binding domain"/>
    <property type="match status" value="1"/>
</dbReference>
<gene>
    <name evidence="2" type="ORF">A2849_00620</name>
</gene>
<evidence type="ECO:0000256" key="1">
    <source>
        <dbReference type="SAM" id="MobiDB-lite"/>
    </source>
</evidence>
<sequence length="308" mass="35150">MNPRRYSQIERALQILDKSGTTDILRDDHSLLFLFKKTERIVAALYVITGLFPDSEPLKWALRESGSLLIEHVLSFKERSTVHSKEFLSDTLAEVAHIFSLVDIAYIADLLSSMNFSVLKKELEMLLTIIEGRGRASSLPLSPPFLEESFFGIPKDIFGESKLKETQSETFSKGFFPVGERGEVTLQSLSEFERLKRTQKDTYLIKGHEDIKDSPVARRVDEPMPKSHTSVPRKANSSSSERTREDRKQGILAVLRQKDKAMIKDFSEVITECSEKTIQRLLVELVQTGVLKREGDRRWSRYSLHTSA</sequence>
<dbReference type="AlphaFoldDB" id="A0A1G2M9A1"/>
<accession>A0A1G2M9A1</accession>
<feature type="region of interest" description="Disordered" evidence="1">
    <location>
        <begin position="214"/>
        <end position="249"/>
    </location>
</feature>
<dbReference type="EMBL" id="MHRI01000029">
    <property type="protein sequence ID" value="OHA20486.1"/>
    <property type="molecule type" value="Genomic_DNA"/>
</dbReference>
<feature type="compositionally biased region" description="Basic and acidic residues" evidence="1">
    <location>
        <begin position="214"/>
        <end position="225"/>
    </location>
</feature>
<name>A0A1G2M9A1_9BACT</name>
<dbReference type="Proteomes" id="UP000178121">
    <property type="component" value="Unassembled WGS sequence"/>
</dbReference>
<dbReference type="InterPro" id="IPR036388">
    <property type="entry name" value="WH-like_DNA-bd_sf"/>
</dbReference>
<reference evidence="2 3" key="1">
    <citation type="journal article" date="2016" name="Nat. Commun.">
        <title>Thousands of microbial genomes shed light on interconnected biogeochemical processes in an aquifer system.</title>
        <authorList>
            <person name="Anantharaman K."/>
            <person name="Brown C.T."/>
            <person name="Hug L.A."/>
            <person name="Sharon I."/>
            <person name="Castelle C.J."/>
            <person name="Probst A.J."/>
            <person name="Thomas B.C."/>
            <person name="Singh A."/>
            <person name="Wilkins M.J."/>
            <person name="Karaoz U."/>
            <person name="Brodie E.L."/>
            <person name="Williams K.H."/>
            <person name="Hubbard S.S."/>
            <person name="Banfield J.F."/>
        </authorList>
    </citation>
    <scope>NUCLEOTIDE SEQUENCE [LARGE SCALE GENOMIC DNA]</scope>
</reference>
<evidence type="ECO:0008006" key="4">
    <source>
        <dbReference type="Google" id="ProtNLM"/>
    </source>
</evidence>